<accession>A0A2U2BYA5</accession>
<reference evidence="3 4" key="1">
    <citation type="submission" date="2018-05" db="EMBL/GenBank/DDBJ databases">
        <title>Antimicrobial susceptibility testing and genomic analysis of Arcobacter skirrowii strains and one Arcobacter butzleri isolated from German poultry farms.</title>
        <authorList>
            <person name="Haenel I."/>
            <person name="Hotzel H."/>
            <person name="Tomaso H."/>
            <person name="Busch A."/>
        </authorList>
    </citation>
    <scope>NUCLEOTIDE SEQUENCE [LARGE SCALE GENOMIC DNA]</scope>
    <source>
        <strain evidence="4">v</strain>
    </source>
</reference>
<evidence type="ECO:0000259" key="1">
    <source>
        <dbReference type="PROSITE" id="PS50883"/>
    </source>
</evidence>
<dbReference type="InterPro" id="IPR001633">
    <property type="entry name" value="EAL_dom"/>
</dbReference>
<dbReference type="InterPro" id="IPR050706">
    <property type="entry name" value="Cyclic-di-GMP_PDE-like"/>
</dbReference>
<dbReference type="Gene3D" id="3.30.70.270">
    <property type="match status" value="1"/>
</dbReference>
<organism evidence="3 4">
    <name type="scientific">Aliarcobacter skirrowii</name>
    <dbReference type="NCBI Taxonomy" id="28200"/>
    <lineage>
        <taxon>Bacteria</taxon>
        <taxon>Pseudomonadati</taxon>
        <taxon>Campylobacterota</taxon>
        <taxon>Epsilonproteobacteria</taxon>
        <taxon>Campylobacterales</taxon>
        <taxon>Arcobacteraceae</taxon>
        <taxon>Aliarcobacter</taxon>
    </lineage>
</organism>
<evidence type="ECO:0000259" key="2">
    <source>
        <dbReference type="PROSITE" id="PS50887"/>
    </source>
</evidence>
<dbReference type="PROSITE" id="PS50887">
    <property type="entry name" value="GGDEF"/>
    <property type="match status" value="1"/>
</dbReference>
<dbReference type="EMBL" id="QEYI01000014">
    <property type="protein sequence ID" value="PWE19442.1"/>
    <property type="molecule type" value="Genomic_DNA"/>
</dbReference>
<dbReference type="InterPro" id="IPR043128">
    <property type="entry name" value="Rev_trsase/Diguanyl_cyclase"/>
</dbReference>
<gene>
    <name evidence="3" type="ORF">DF188_09870</name>
</gene>
<dbReference type="Pfam" id="PF00563">
    <property type="entry name" value="EAL"/>
    <property type="match status" value="1"/>
</dbReference>
<sequence>MQSINSNLLPNRKEFLSDLEKNIFDKLVIFDISGFGNINHFYGYDFGEKILKIISLRLQDRFENSQIYYLGADNFVVATNSDILKEKFIQTIKATIWYFGYSAIEIDGNKVYIPLRAGVAINYSKLLFCAEFALKQTRVLKQNIVIYDNEEDDVLNLSQDSIKDDLYWKSEIIEAIKRDKFEIFAQSISNQFEKKYEILVRMKDSKGEIVSPYFFIDRSKKINLYTEITKKVIQKSFEFFQNKNIGFSINLSIIDILEKDIVDFIIQKICEFDIGDFLTIEITESEGIDNIEEVVSFIKIVKSLGVKIAIDDFGTGYSNFSYLVKFQADYVKLDGSIIKDINRSLSARAVVESIVFFAKKVGMKTVAEFVSSKDIYDTCKELEIDYFQGYLFDAPKNIKELKL</sequence>
<dbReference type="PROSITE" id="PS50883">
    <property type="entry name" value="EAL"/>
    <property type="match status" value="1"/>
</dbReference>
<dbReference type="PANTHER" id="PTHR33121">
    <property type="entry name" value="CYCLIC DI-GMP PHOSPHODIESTERASE PDEF"/>
    <property type="match status" value="1"/>
</dbReference>
<dbReference type="STRING" id="28200.GCA_001572935_01782"/>
<dbReference type="SMART" id="SM00052">
    <property type="entry name" value="EAL"/>
    <property type="match status" value="1"/>
</dbReference>
<dbReference type="Pfam" id="PF00990">
    <property type="entry name" value="GGDEF"/>
    <property type="match status" value="1"/>
</dbReference>
<dbReference type="InterPro" id="IPR035919">
    <property type="entry name" value="EAL_sf"/>
</dbReference>
<dbReference type="GO" id="GO:0071111">
    <property type="term" value="F:cyclic-guanylate-specific phosphodiesterase activity"/>
    <property type="evidence" value="ECO:0007669"/>
    <property type="project" value="InterPro"/>
</dbReference>
<comment type="caution">
    <text evidence="3">The sequence shown here is derived from an EMBL/GenBank/DDBJ whole genome shotgun (WGS) entry which is preliminary data.</text>
</comment>
<evidence type="ECO:0000313" key="3">
    <source>
        <dbReference type="EMBL" id="PWE19442.1"/>
    </source>
</evidence>
<dbReference type="Gene3D" id="3.20.20.450">
    <property type="entry name" value="EAL domain"/>
    <property type="match status" value="1"/>
</dbReference>
<protein>
    <submittedName>
        <fullName evidence="3">GGDEF domain-containing protein</fullName>
    </submittedName>
</protein>
<name>A0A2U2BYA5_9BACT</name>
<dbReference type="SUPFAM" id="SSF141868">
    <property type="entry name" value="EAL domain-like"/>
    <property type="match status" value="1"/>
</dbReference>
<feature type="domain" description="EAL" evidence="1">
    <location>
        <begin position="165"/>
        <end position="403"/>
    </location>
</feature>
<proteinExistence type="predicted"/>
<dbReference type="PANTHER" id="PTHR33121:SF79">
    <property type="entry name" value="CYCLIC DI-GMP PHOSPHODIESTERASE PDED-RELATED"/>
    <property type="match status" value="1"/>
</dbReference>
<dbReference type="SUPFAM" id="SSF55073">
    <property type="entry name" value="Nucleotide cyclase"/>
    <property type="match status" value="1"/>
</dbReference>
<dbReference type="InterPro" id="IPR000160">
    <property type="entry name" value="GGDEF_dom"/>
</dbReference>
<feature type="domain" description="GGDEF" evidence="2">
    <location>
        <begin position="23"/>
        <end position="149"/>
    </location>
</feature>
<dbReference type="RefSeq" id="WP_109158815.1">
    <property type="nucleotide sequence ID" value="NZ_QEYI01000014.1"/>
</dbReference>
<dbReference type="AlphaFoldDB" id="A0A2U2BYA5"/>
<dbReference type="CDD" id="cd01948">
    <property type="entry name" value="EAL"/>
    <property type="match status" value="1"/>
</dbReference>
<dbReference type="InterPro" id="IPR029787">
    <property type="entry name" value="Nucleotide_cyclase"/>
</dbReference>
<evidence type="ECO:0000313" key="4">
    <source>
        <dbReference type="Proteomes" id="UP000245014"/>
    </source>
</evidence>
<dbReference type="Proteomes" id="UP000245014">
    <property type="component" value="Unassembled WGS sequence"/>
</dbReference>